<dbReference type="EMBL" id="BPLR01011054">
    <property type="protein sequence ID" value="GIY43907.1"/>
    <property type="molecule type" value="Genomic_DNA"/>
</dbReference>
<organism evidence="2 3">
    <name type="scientific">Caerostris extrusa</name>
    <name type="common">Bark spider</name>
    <name type="synonym">Caerostris bankana</name>
    <dbReference type="NCBI Taxonomy" id="172846"/>
    <lineage>
        <taxon>Eukaryota</taxon>
        <taxon>Metazoa</taxon>
        <taxon>Ecdysozoa</taxon>
        <taxon>Arthropoda</taxon>
        <taxon>Chelicerata</taxon>
        <taxon>Arachnida</taxon>
        <taxon>Araneae</taxon>
        <taxon>Araneomorphae</taxon>
        <taxon>Entelegynae</taxon>
        <taxon>Araneoidea</taxon>
        <taxon>Araneidae</taxon>
        <taxon>Caerostris</taxon>
    </lineage>
</organism>
<evidence type="ECO:0000313" key="2">
    <source>
        <dbReference type="EMBL" id="GIY43907.1"/>
    </source>
</evidence>
<evidence type="ECO:0000313" key="3">
    <source>
        <dbReference type="Proteomes" id="UP001054945"/>
    </source>
</evidence>
<dbReference type="AlphaFoldDB" id="A0AAV4TG87"/>
<comment type="caution">
    <text evidence="2">The sequence shown here is derived from an EMBL/GenBank/DDBJ whole genome shotgun (WGS) entry which is preliminary data.</text>
</comment>
<feature type="region of interest" description="Disordered" evidence="1">
    <location>
        <begin position="1"/>
        <end position="80"/>
    </location>
</feature>
<protein>
    <submittedName>
        <fullName evidence="2">Zinc finger protein 474</fullName>
    </submittedName>
</protein>
<accession>A0AAV4TG87</accession>
<feature type="region of interest" description="Disordered" evidence="1">
    <location>
        <begin position="162"/>
        <end position="189"/>
    </location>
</feature>
<keyword evidence="3" id="KW-1185">Reference proteome</keyword>
<proteinExistence type="predicted"/>
<feature type="compositionally biased region" description="Polar residues" evidence="1">
    <location>
        <begin position="163"/>
        <end position="175"/>
    </location>
</feature>
<dbReference type="Proteomes" id="UP001054945">
    <property type="component" value="Unassembled WGS sequence"/>
</dbReference>
<reference evidence="2 3" key="1">
    <citation type="submission" date="2021-06" db="EMBL/GenBank/DDBJ databases">
        <title>Caerostris extrusa draft genome.</title>
        <authorList>
            <person name="Kono N."/>
            <person name="Arakawa K."/>
        </authorList>
    </citation>
    <scope>NUCLEOTIDE SEQUENCE [LARGE SCALE GENOMIC DNA]</scope>
</reference>
<sequence>MLLSDSTRGAKMKHVEPEKPAQLRPLLREPTPVDPKLWQQDSTSEEEIDPPTTPKEDSAHEIRPATRTLLTPTPNIVHPVIPSTTRTIREQPKLRQKIYNSSRVHSPIDPRRSRAPSPCCLQSLLGSGKRNSGVGIRSRPTMEERVARLPIRVYKPTARIPPQQVTKKGSETSRTVSDKGGPLRKGAALQGAPFAVSRWMRRR</sequence>
<feature type="compositionally biased region" description="Low complexity" evidence="1">
    <location>
        <begin position="65"/>
        <end position="74"/>
    </location>
</feature>
<feature type="compositionally biased region" description="Basic and acidic residues" evidence="1">
    <location>
        <begin position="54"/>
        <end position="64"/>
    </location>
</feature>
<name>A0AAV4TG87_CAEEX</name>
<evidence type="ECO:0000256" key="1">
    <source>
        <dbReference type="SAM" id="MobiDB-lite"/>
    </source>
</evidence>
<gene>
    <name evidence="2" type="primary">ZNF474_0</name>
    <name evidence="2" type="ORF">CEXT_378541</name>
</gene>